<accession>A0A7W4PMG5</accession>
<evidence type="ECO:0000313" key="3">
    <source>
        <dbReference type="Proteomes" id="UP000530320"/>
    </source>
</evidence>
<sequence length="50" mass="5192">PFRDQALLDEKRNALAELEAELEATAGPAENDNEAAPDGNAAAERNAAAV</sequence>
<reference evidence="2 3" key="1">
    <citation type="submission" date="2020-04" db="EMBL/GenBank/DDBJ databases">
        <title>Description of novel Gluconacetobacter.</title>
        <authorList>
            <person name="Sombolestani A."/>
        </authorList>
    </citation>
    <scope>NUCLEOTIDE SEQUENCE [LARGE SCALE GENOMIC DNA]</scope>
    <source>
        <strain evidence="2 3">LMG 22058</strain>
    </source>
</reference>
<evidence type="ECO:0000256" key="1">
    <source>
        <dbReference type="SAM" id="MobiDB-lite"/>
    </source>
</evidence>
<comment type="caution">
    <text evidence="2">The sequence shown here is derived from an EMBL/GenBank/DDBJ whole genome shotgun (WGS) entry which is preliminary data.</text>
</comment>
<dbReference type="AlphaFoldDB" id="A0A7W4PMG5"/>
<protein>
    <submittedName>
        <fullName evidence="2">Uncharacterized protein</fullName>
    </submittedName>
</protein>
<name>A0A7W4PMG5_9PROT</name>
<gene>
    <name evidence="2" type="ORF">HLH44_20685</name>
</gene>
<feature type="region of interest" description="Disordered" evidence="1">
    <location>
        <begin position="22"/>
        <end position="50"/>
    </location>
</feature>
<feature type="compositionally biased region" description="Low complexity" evidence="1">
    <location>
        <begin position="34"/>
        <end position="50"/>
    </location>
</feature>
<proteinExistence type="predicted"/>
<feature type="non-terminal residue" evidence="2">
    <location>
        <position position="1"/>
    </location>
</feature>
<dbReference type="Proteomes" id="UP000530320">
    <property type="component" value="Unassembled WGS sequence"/>
</dbReference>
<organism evidence="2 3">
    <name type="scientific">Gluconacetobacter dulcium</name>
    <dbReference type="NCBI Taxonomy" id="2729096"/>
    <lineage>
        <taxon>Bacteria</taxon>
        <taxon>Pseudomonadati</taxon>
        <taxon>Pseudomonadota</taxon>
        <taxon>Alphaproteobacteria</taxon>
        <taxon>Acetobacterales</taxon>
        <taxon>Acetobacteraceae</taxon>
        <taxon>Gluconacetobacter</taxon>
    </lineage>
</organism>
<dbReference type="EMBL" id="JABEQP010000033">
    <property type="protein sequence ID" value="MBB2199811.1"/>
    <property type="molecule type" value="Genomic_DNA"/>
</dbReference>
<evidence type="ECO:0000313" key="2">
    <source>
        <dbReference type="EMBL" id="MBB2199811.1"/>
    </source>
</evidence>